<dbReference type="InterPro" id="IPR011701">
    <property type="entry name" value="MFS"/>
</dbReference>
<evidence type="ECO:0000256" key="6">
    <source>
        <dbReference type="ARBA" id="ARBA00023136"/>
    </source>
</evidence>
<dbReference type="PANTHER" id="PTHR23514">
    <property type="entry name" value="BYPASS OF STOP CODON PROTEIN 6"/>
    <property type="match status" value="1"/>
</dbReference>
<dbReference type="RefSeq" id="WP_014731670.1">
    <property type="nucleotide sequence ID" value="NC_017934.1"/>
</dbReference>
<feature type="transmembrane region" description="Helical" evidence="7">
    <location>
        <begin position="34"/>
        <end position="54"/>
    </location>
</feature>
<evidence type="ECO:0000259" key="8">
    <source>
        <dbReference type="PROSITE" id="PS50850"/>
    </source>
</evidence>
<dbReference type="eggNOG" id="COG0738">
    <property type="taxonomic scope" value="Bacteria"/>
</dbReference>
<dbReference type="PROSITE" id="PS50850">
    <property type="entry name" value="MFS"/>
    <property type="match status" value="1"/>
</dbReference>
<evidence type="ECO:0000256" key="7">
    <source>
        <dbReference type="SAM" id="Phobius"/>
    </source>
</evidence>
<evidence type="ECO:0000256" key="3">
    <source>
        <dbReference type="ARBA" id="ARBA00022448"/>
    </source>
</evidence>
<gene>
    <name evidence="9" type="ORF">Theba_2287</name>
</gene>
<feature type="transmembrane region" description="Helical" evidence="7">
    <location>
        <begin position="66"/>
        <end position="86"/>
    </location>
</feature>
<dbReference type="KEGG" id="mpg:Theba_2287"/>
<dbReference type="PANTHER" id="PTHR23514:SF3">
    <property type="entry name" value="BYPASS OF STOP CODON PROTEIN 6"/>
    <property type="match status" value="1"/>
</dbReference>
<reference evidence="9 10" key="1">
    <citation type="journal article" date="2012" name="Genome Biol. Evol.">
        <title>Genome Sequence of the Mesophilic Thermotogales Bacterium Mesotoga prima MesG1.Ag.4.2 Reveals the Largest Thermotogales Genome To Date.</title>
        <authorList>
            <person name="Zhaxybayeva O."/>
            <person name="Swithers K.S."/>
            <person name="Foght J."/>
            <person name="Green A.G."/>
            <person name="Bruce D."/>
            <person name="Detter C."/>
            <person name="Han S."/>
            <person name="Teshima H."/>
            <person name="Han J."/>
            <person name="Woyke T."/>
            <person name="Pitluck S."/>
            <person name="Nolan M."/>
            <person name="Ivanova N."/>
            <person name="Pati A."/>
            <person name="Land M.L."/>
            <person name="Dlutek M."/>
            <person name="Doolittle W.F."/>
            <person name="Noll K.M."/>
            <person name="Nesbo C.L."/>
        </authorList>
    </citation>
    <scope>NUCLEOTIDE SEQUENCE [LARGE SCALE GENOMIC DNA]</scope>
    <source>
        <strain evidence="10">mesG1.Ag.4.2</strain>
    </source>
</reference>
<name>I2F7L2_9BACT</name>
<feature type="transmembrane region" description="Helical" evidence="7">
    <location>
        <begin position="297"/>
        <end position="316"/>
    </location>
</feature>
<keyword evidence="6 7" id="KW-0472">Membrane</keyword>
<dbReference type="InterPro" id="IPR051788">
    <property type="entry name" value="MFS_Transporter"/>
</dbReference>
<feature type="domain" description="Major facilitator superfamily (MFS) profile" evidence="8">
    <location>
        <begin position="5"/>
        <end position="385"/>
    </location>
</feature>
<comment type="subcellular location">
    <subcellularLocation>
        <location evidence="1">Endomembrane system</location>
        <topology evidence="1">Multi-pass membrane protein</topology>
    </subcellularLocation>
</comment>
<dbReference type="GO" id="GO:0022857">
    <property type="term" value="F:transmembrane transporter activity"/>
    <property type="evidence" value="ECO:0007669"/>
    <property type="project" value="InterPro"/>
</dbReference>
<dbReference type="Proteomes" id="UP000002881">
    <property type="component" value="Chromosome"/>
</dbReference>
<dbReference type="STRING" id="660470.Theba_2287"/>
<evidence type="ECO:0000313" key="9">
    <source>
        <dbReference type="EMBL" id="AFK07915.1"/>
    </source>
</evidence>
<protein>
    <submittedName>
        <fullName evidence="9">Fucose permease</fullName>
    </submittedName>
</protein>
<dbReference type="Pfam" id="PF07690">
    <property type="entry name" value="MFS_1"/>
    <property type="match status" value="1"/>
</dbReference>
<dbReference type="HOGENOM" id="CLU_021993_2_0_0"/>
<evidence type="ECO:0000313" key="10">
    <source>
        <dbReference type="Proteomes" id="UP000002881"/>
    </source>
</evidence>
<dbReference type="InterPro" id="IPR036259">
    <property type="entry name" value="MFS_trans_sf"/>
</dbReference>
<proteinExistence type="inferred from homology"/>
<evidence type="ECO:0000256" key="4">
    <source>
        <dbReference type="ARBA" id="ARBA00022692"/>
    </source>
</evidence>
<dbReference type="GeneID" id="87108010"/>
<evidence type="ECO:0000256" key="2">
    <source>
        <dbReference type="ARBA" id="ARBA00008335"/>
    </source>
</evidence>
<dbReference type="SUPFAM" id="SSF103473">
    <property type="entry name" value="MFS general substrate transporter"/>
    <property type="match status" value="1"/>
</dbReference>
<dbReference type="InterPro" id="IPR020846">
    <property type="entry name" value="MFS_dom"/>
</dbReference>
<feature type="transmembrane region" description="Helical" evidence="7">
    <location>
        <begin position="92"/>
        <end position="113"/>
    </location>
</feature>
<dbReference type="Gene3D" id="1.20.1250.20">
    <property type="entry name" value="MFS general substrate transporter like domains"/>
    <property type="match status" value="2"/>
</dbReference>
<dbReference type="GO" id="GO:0012505">
    <property type="term" value="C:endomembrane system"/>
    <property type="evidence" value="ECO:0007669"/>
    <property type="project" value="UniProtKB-SubCell"/>
</dbReference>
<accession>I2F7L2</accession>
<sequence precursor="true">MFSLLLVIIYIAFISLGLPDSLLGSAWPVMKDSFNVPLSFAGIVSMIISGGTIAASLMSDRVTRKLGTGLVTSISVAMTAMALLGFSLSRSFVVICLFAVPYGLGAGAIDAALNNYVALHYASRHMSWLHSFWGVGASISPYIMSFSLGTKLGWRGGYATVSVIQIVLTIILFATLQKWKNGKMDFGDSGKTSSKPLTITQAVKIKGVPSVLIAFFGYCALETTTGLWASTYLVEYRGVDVETEAIFSSLFNPGITVGRFLNGFIVDRFGDKREIRYGISTLTVGAILVGIPFKSEIFALAGLIVIGLSCANLSVIHATPSNFGRENLQAIIGIQKVSTYVGTTFMPPLFGLIANGVNIGLYPIYLAVLAVLMPTITETLNLSIG</sequence>
<evidence type="ECO:0000256" key="5">
    <source>
        <dbReference type="ARBA" id="ARBA00022989"/>
    </source>
</evidence>
<evidence type="ECO:0000256" key="1">
    <source>
        <dbReference type="ARBA" id="ARBA00004127"/>
    </source>
</evidence>
<dbReference type="GO" id="GO:0016020">
    <property type="term" value="C:membrane"/>
    <property type="evidence" value="ECO:0007669"/>
    <property type="project" value="TreeGrafter"/>
</dbReference>
<dbReference type="AlphaFoldDB" id="I2F7L2"/>
<dbReference type="EMBL" id="CP003532">
    <property type="protein sequence ID" value="AFK07915.1"/>
    <property type="molecule type" value="Genomic_DNA"/>
</dbReference>
<keyword evidence="3" id="KW-0813">Transport</keyword>
<keyword evidence="5 7" id="KW-1133">Transmembrane helix</keyword>
<comment type="similarity">
    <text evidence="2">Belongs to the major facilitator superfamily.</text>
</comment>
<keyword evidence="10" id="KW-1185">Reference proteome</keyword>
<feature type="transmembrane region" description="Helical" evidence="7">
    <location>
        <begin position="156"/>
        <end position="176"/>
    </location>
</feature>
<keyword evidence="4 7" id="KW-0812">Transmembrane</keyword>
<organism evidence="9 10">
    <name type="scientific">Mesotoga prima MesG1.Ag.4.2</name>
    <dbReference type="NCBI Taxonomy" id="660470"/>
    <lineage>
        <taxon>Bacteria</taxon>
        <taxon>Thermotogati</taxon>
        <taxon>Thermotogota</taxon>
        <taxon>Thermotogae</taxon>
        <taxon>Kosmotogales</taxon>
        <taxon>Kosmotogaceae</taxon>
        <taxon>Mesotoga</taxon>
    </lineage>
</organism>
<feature type="transmembrane region" description="Helical" evidence="7">
    <location>
        <begin position="125"/>
        <end position="144"/>
    </location>
</feature>